<dbReference type="PANTHER" id="PTHR43349">
    <property type="entry name" value="PINORESINOL REDUCTASE-RELATED"/>
    <property type="match status" value="1"/>
</dbReference>
<evidence type="ECO:0000313" key="5">
    <source>
        <dbReference type="Proteomes" id="UP001281410"/>
    </source>
</evidence>
<dbReference type="InterPro" id="IPR036291">
    <property type="entry name" value="NAD(P)-bd_dom_sf"/>
</dbReference>
<dbReference type="CDD" id="cd05259">
    <property type="entry name" value="PCBER_SDR_a"/>
    <property type="match status" value="1"/>
</dbReference>
<keyword evidence="1" id="KW-0521">NADP</keyword>
<dbReference type="PANTHER" id="PTHR43349:SF93">
    <property type="entry name" value="ISOFLAVONE REDUCTASE HOMOLOG P3-RELATED"/>
    <property type="match status" value="1"/>
</dbReference>
<dbReference type="InterPro" id="IPR008030">
    <property type="entry name" value="NmrA-like"/>
</dbReference>
<evidence type="ECO:0000256" key="2">
    <source>
        <dbReference type="ARBA" id="ARBA00023002"/>
    </source>
</evidence>
<comment type="caution">
    <text evidence="4">The sequence shown here is derived from an EMBL/GenBank/DDBJ whole genome shotgun (WGS) entry which is preliminary data.</text>
</comment>
<dbReference type="GO" id="GO:0016491">
    <property type="term" value="F:oxidoreductase activity"/>
    <property type="evidence" value="ECO:0007669"/>
    <property type="project" value="UniProtKB-KW"/>
</dbReference>
<dbReference type="InterPro" id="IPR050608">
    <property type="entry name" value="NmrA-type/Isoflavone_red_sf"/>
</dbReference>
<reference evidence="4" key="1">
    <citation type="journal article" date="2023" name="Plant J.">
        <title>Genome sequences and population genomics provide insights into the demographic history, inbreeding, and mutation load of two 'living fossil' tree species of Dipteronia.</title>
        <authorList>
            <person name="Feng Y."/>
            <person name="Comes H.P."/>
            <person name="Chen J."/>
            <person name="Zhu S."/>
            <person name="Lu R."/>
            <person name="Zhang X."/>
            <person name="Li P."/>
            <person name="Qiu J."/>
            <person name="Olsen K.M."/>
            <person name="Qiu Y."/>
        </authorList>
    </citation>
    <scope>NUCLEOTIDE SEQUENCE</scope>
    <source>
        <strain evidence="4">NBL</strain>
    </source>
</reference>
<name>A0AAE0EM86_9ROSI</name>
<organism evidence="4 5">
    <name type="scientific">Dipteronia sinensis</name>
    <dbReference type="NCBI Taxonomy" id="43782"/>
    <lineage>
        <taxon>Eukaryota</taxon>
        <taxon>Viridiplantae</taxon>
        <taxon>Streptophyta</taxon>
        <taxon>Embryophyta</taxon>
        <taxon>Tracheophyta</taxon>
        <taxon>Spermatophyta</taxon>
        <taxon>Magnoliopsida</taxon>
        <taxon>eudicotyledons</taxon>
        <taxon>Gunneridae</taxon>
        <taxon>Pentapetalae</taxon>
        <taxon>rosids</taxon>
        <taxon>malvids</taxon>
        <taxon>Sapindales</taxon>
        <taxon>Sapindaceae</taxon>
        <taxon>Hippocastanoideae</taxon>
        <taxon>Acereae</taxon>
        <taxon>Dipteronia</taxon>
    </lineage>
</organism>
<dbReference type="SUPFAM" id="SSF51735">
    <property type="entry name" value="NAD(P)-binding Rossmann-fold domains"/>
    <property type="match status" value="1"/>
</dbReference>
<keyword evidence="2" id="KW-0560">Oxidoreductase</keyword>
<accession>A0AAE0EM86</accession>
<feature type="domain" description="NmrA-like" evidence="3">
    <location>
        <begin position="4"/>
        <end position="305"/>
    </location>
</feature>
<keyword evidence="5" id="KW-1185">Reference proteome</keyword>
<dbReference type="Gene3D" id="3.40.50.720">
    <property type="entry name" value="NAD(P)-binding Rossmann-like Domain"/>
    <property type="match status" value="1"/>
</dbReference>
<dbReference type="EMBL" id="JANJYJ010000001">
    <property type="protein sequence ID" value="KAK3231640.1"/>
    <property type="molecule type" value="Genomic_DNA"/>
</dbReference>
<evidence type="ECO:0000256" key="1">
    <source>
        <dbReference type="ARBA" id="ARBA00022857"/>
    </source>
</evidence>
<dbReference type="Pfam" id="PF05368">
    <property type="entry name" value="NmrA"/>
    <property type="match status" value="1"/>
</dbReference>
<dbReference type="InterPro" id="IPR045312">
    <property type="entry name" value="PCBER-like"/>
</dbReference>
<protein>
    <recommendedName>
        <fullName evidence="3">NmrA-like domain-containing protein</fullName>
    </recommendedName>
</protein>
<dbReference type="AlphaFoldDB" id="A0AAE0EM86"/>
<dbReference type="Proteomes" id="UP001281410">
    <property type="component" value="Unassembled WGS sequence"/>
</dbReference>
<gene>
    <name evidence="4" type="ORF">Dsin_003521</name>
</gene>
<evidence type="ECO:0000313" key="4">
    <source>
        <dbReference type="EMBL" id="KAK3231640.1"/>
    </source>
</evidence>
<evidence type="ECO:0000259" key="3">
    <source>
        <dbReference type="Pfam" id="PF05368"/>
    </source>
</evidence>
<proteinExistence type="predicted"/>
<dbReference type="Gene3D" id="3.90.25.10">
    <property type="entry name" value="UDP-galactose 4-epimerase, domain 1"/>
    <property type="match status" value="1"/>
</dbReference>
<sequence>MAAEKSKVLIIGGTGHIGKFVIEASVKAGHPTFALVRQSTASDPVKGKLVEHFKTLGVTLLIGDLYDHESLVKAIKEVDVVISTVGAFQLADQTKIIAAIKEAGNVKRFFPSEFGNDVDRGNAVEPAKSTFQVKVQIRRAIEAEGIPYTYVSSNCFAGYFLPTFSQPGATAPPRDKVIISGDGDVKAVFNQEVDIGTYTIKAVDDPRTLNKILYIRPPGNTYSFNELVALWEKKISKTLEKVYLSEEQILKDIQEAPLPINIVIAINHSIFVKGDQTNFVIESSFGEEASELYPDVKYTTVDEYLQQFV</sequence>